<dbReference type="EMBL" id="KV428072">
    <property type="protein sequence ID" value="KZT37987.1"/>
    <property type="molecule type" value="Genomic_DNA"/>
</dbReference>
<protein>
    <submittedName>
        <fullName evidence="2">Uncharacterized protein</fullName>
    </submittedName>
</protein>
<gene>
    <name evidence="2" type="ORF">SISSUDRAFT_790410</name>
</gene>
<reference evidence="2 3" key="1">
    <citation type="journal article" date="2016" name="Mol. Biol. Evol.">
        <title>Comparative Genomics of Early-Diverging Mushroom-Forming Fungi Provides Insights into the Origins of Lignocellulose Decay Capabilities.</title>
        <authorList>
            <person name="Nagy L.G."/>
            <person name="Riley R."/>
            <person name="Tritt A."/>
            <person name="Adam C."/>
            <person name="Daum C."/>
            <person name="Floudas D."/>
            <person name="Sun H."/>
            <person name="Yadav J.S."/>
            <person name="Pangilinan J."/>
            <person name="Larsson K.H."/>
            <person name="Matsuura K."/>
            <person name="Barry K."/>
            <person name="Labutti K."/>
            <person name="Kuo R."/>
            <person name="Ohm R.A."/>
            <person name="Bhattacharya S.S."/>
            <person name="Shirouzu T."/>
            <person name="Yoshinaga Y."/>
            <person name="Martin F.M."/>
            <person name="Grigoriev I.V."/>
            <person name="Hibbett D.S."/>
        </authorList>
    </citation>
    <scope>NUCLEOTIDE SEQUENCE [LARGE SCALE GENOMIC DNA]</scope>
    <source>
        <strain evidence="2 3">HHB10207 ss-3</strain>
    </source>
</reference>
<feature type="compositionally biased region" description="Polar residues" evidence="1">
    <location>
        <begin position="30"/>
        <end position="39"/>
    </location>
</feature>
<feature type="compositionally biased region" description="Polar residues" evidence="1">
    <location>
        <begin position="62"/>
        <end position="71"/>
    </location>
</feature>
<keyword evidence="3" id="KW-1185">Reference proteome</keyword>
<feature type="compositionally biased region" description="Low complexity" evidence="1">
    <location>
        <begin position="104"/>
        <end position="117"/>
    </location>
</feature>
<feature type="compositionally biased region" description="Low complexity" evidence="1">
    <location>
        <begin position="72"/>
        <end position="83"/>
    </location>
</feature>
<feature type="compositionally biased region" description="Low complexity" evidence="1">
    <location>
        <begin position="40"/>
        <end position="56"/>
    </location>
</feature>
<dbReference type="Proteomes" id="UP000076798">
    <property type="component" value="Unassembled WGS sequence"/>
</dbReference>
<feature type="region of interest" description="Disordered" evidence="1">
    <location>
        <begin position="1"/>
        <end position="187"/>
    </location>
</feature>
<evidence type="ECO:0000256" key="1">
    <source>
        <dbReference type="SAM" id="MobiDB-lite"/>
    </source>
</evidence>
<organism evidence="2 3">
    <name type="scientific">Sistotremastrum suecicum HHB10207 ss-3</name>
    <dbReference type="NCBI Taxonomy" id="1314776"/>
    <lineage>
        <taxon>Eukaryota</taxon>
        <taxon>Fungi</taxon>
        <taxon>Dikarya</taxon>
        <taxon>Basidiomycota</taxon>
        <taxon>Agaricomycotina</taxon>
        <taxon>Agaricomycetes</taxon>
        <taxon>Sistotremastrales</taxon>
        <taxon>Sistotremastraceae</taxon>
        <taxon>Sistotremastrum</taxon>
    </lineage>
</organism>
<name>A0A166CZ97_9AGAM</name>
<evidence type="ECO:0000313" key="2">
    <source>
        <dbReference type="EMBL" id="KZT37987.1"/>
    </source>
</evidence>
<sequence>MHGRSAPSAPRSTHQLPQRPQQEFMAATPRKSSSSTPRYSLNSSSSMMPPSAPLSARLKASGSESTHSMRTNQSSNALSSNANMGPPRQFPPPGYVSSAPILINSNSESSSSNIGTSSGSGGHQRFIPPTPNGSSSSGSRRFIPLTPRISGASAGGGGGTRRFIPANTGDGTNGGGSMRPSTHTGFR</sequence>
<dbReference type="AlphaFoldDB" id="A0A166CZ97"/>
<evidence type="ECO:0000313" key="3">
    <source>
        <dbReference type="Proteomes" id="UP000076798"/>
    </source>
</evidence>
<feature type="compositionally biased region" description="Polar residues" evidence="1">
    <location>
        <begin position="10"/>
        <end position="21"/>
    </location>
</feature>
<accession>A0A166CZ97</accession>
<proteinExistence type="predicted"/>